<evidence type="ECO:0000256" key="8">
    <source>
        <dbReference type="ARBA" id="ARBA00023242"/>
    </source>
</evidence>
<dbReference type="EMBL" id="KV453847">
    <property type="protein sequence ID" value="ODV87996.1"/>
    <property type="molecule type" value="Genomic_DNA"/>
</dbReference>
<dbReference type="InterPro" id="IPR039693">
    <property type="entry name" value="Rtr1/RPAP2"/>
</dbReference>
<dbReference type="Pfam" id="PF04181">
    <property type="entry name" value="RPAP2_Rtr1"/>
    <property type="match status" value="1"/>
</dbReference>
<dbReference type="Proteomes" id="UP000094801">
    <property type="component" value="Unassembled WGS sequence"/>
</dbReference>
<dbReference type="STRING" id="983967.A0A1E4T8A9"/>
<keyword evidence="4 12" id="KW-0863">Zinc-finger</keyword>
<evidence type="ECO:0000256" key="10">
    <source>
        <dbReference type="ARBA" id="ARBA00048336"/>
    </source>
</evidence>
<feature type="domain" description="RTR1-type" evidence="14">
    <location>
        <begin position="97"/>
        <end position="180"/>
    </location>
</feature>
<dbReference type="GO" id="GO:0008420">
    <property type="term" value="F:RNA polymerase II CTD heptapeptide repeat phosphatase activity"/>
    <property type="evidence" value="ECO:0007669"/>
    <property type="project" value="UniProtKB-UniRule"/>
</dbReference>
<evidence type="ECO:0000256" key="6">
    <source>
        <dbReference type="ARBA" id="ARBA00022833"/>
    </source>
</evidence>
<dbReference type="OrthoDB" id="2590500at2759"/>
<evidence type="ECO:0000256" key="2">
    <source>
        <dbReference type="ARBA" id="ARBA00005676"/>
    </source>
</evidence>
<dbReference type="InterPro" id="IPR007308">
    <property type="entry name" value="Rtr1/RPAP2_dom"/>
</dbReference>
<dbReference type="PROSITE" id="PS51479">
    <property type="entry name" value="ZF_RTR1"/>
    <property type="match status" value="1"/>
</dbReference>
<dbReference type="GO" id="GO:0008270">
    <property type="term" value="F:zinc ion binding"/>
    <property type="evidence" value="ECO:0007669"/>
    <property type="project" value="UniProtKB-KW"/>
</dbReference>
<dbReference type="GO" id="GO:0005634">
    <property type="term" value="C:nucleus"/>
    <property type="evidence" value="ECO:0007669"/>
    <property type="project" value="UniProtKB-SubCell"/>
</dbReference>
<evidence type="ECO:0000256" key="11">
    <source>
        <dbReference type="PROSITE-ProRule" id="PRU00812"/>
    </source>
</evidence>
<feature type="compositionally biased region" description="Low complexity" evidence="13">
    <location>
        <begin position="9"/>
        <end position="39"/>
    </location>
</feature>
<name>A0A1E4T8A9_9ASCO</name>
<dbReference type="AlphaFoldDB" id="A0A1E4T8A9"/>
<comment type="subcellular location">
    <subcellularLocation>
        <location evidence="1 12">Nucleus</location>
    </subcellularLocation>
</comment>
<accession>A0A1E4T8A9</accession>
<comment type="catalytic activity">
    <reaction evidence="10 12">
        <text>O-phospho-L-threonyl-[protein] + H2O = L-threonyl-[protein] + phosphate</text>
        <dbReference type="Rhea" id="RHEA:47004"/>
        <dbReference type="Rhea" id="RHEA-COMP:11060"/>
        <dbReference type="Rhea" id="RHEA-COMP:11605"/>
        <dbReference type="ChEBI" id="CHEBI:15377"/>
        <dbReference type="ChEBI" id="CHEBI:30013"/>
        <dbReference type="ChEBI" id="CHEBI:43474"/>
        <dbReference type="ChEBI" id="CHEBI:61977"/>
        <dbReference type="EC" id="3.1.3.16"/>
    </reaction>
</comment>
<dbReference type="Gene3D" id="1.25.40.820">
    <property type="match status" value="1"/>
</dbReference>
<evidence type="ECO:0000256" key="1">
    <source>
        <dbReference type="ARBA" id="ARBA00004123"/>
    </source>
</evidence>
<evidence type="ECO:0000313" key="16">
    <source>
        <dbReference type="Proteomes" id="UP000094801"/>
    </source>
</evidence>
<comment type="catalytic activity">
    <reaction evidence="9 12">
        <text>O-phospho-L-seryl-[protein] + H2O = L-seryl-[protein] + phosphate</text>
        <dbReference type="Rhea" id="RHEA:20629"/>
        <dbReference type="Rhea" id="RHEA-COMP:9863"/>
        <dbReference type="Rhea" id="RHEA-COMP:11604"/>
        <dbReference type="ChEBI" id="CHEBI:15377"/>
        <dbReference type="ChEBI" id="CHEBI:29999"/>
        <dbReference type="ChEBI" id="CHEBI:43474"/>
        <dbReference type="ChEBI" id="CHEBI:83421"/>
        <dbReference type="EC" id="3.1.3.16"/>
    </reaction>
</comment>
<proteinExistence type="inferred from homology"/>
<comment type="function">
    <text evidence="12">Putative RNA polymerase II subunit B1 C-terminal domain (CTD) phosphatase involved in RNA polymerase II transcription regulation.</text>
</comment>
<evidence type="ECO:0000256" key="9">
    <source>
        <dbReference type="ARBA" id="ARBA00047761"/>
    </source>
</evidence>
<evidence type="ECO:0000256" key="13">
    <source>
        <dbReference type="SAM" id="MobiDB-lite"/>
    </source>
</evidence>
<protein>
    <recommendedName>
        <fullName evidence="12">RNA polymerase II subunit B1 CTD phosphatase RPAP2 homolog</fullName>
        <ecNumber evidence="12">3.1.3.16</ecNumber>
    </recommendedName>
</protein>
<keyword evidence="6 12" id="KW-0862">Zinc</keyword>
<dbReference type="GO" id="GO:0005737">
    <property type="term" value="C:cytoplasm"/>
    <property type="evidence" value="ECO:0007669"/>
    <property type="project" value="TreeGrafter"/>
</dbReference>
<evidence type="ECO:0000256" key="7">
    <source>
        <dbReference type="ARBA" id="ARBA00022912"/>
    </source>
</evidence>
<dbReference type="PANTHER" id="PTHR14732">
    <property type="entry name" value="RNA POLYMERASE II SUBUNIT B1 CTD PHOSPHATASE RPAP2-RELATED"/>
    <property type="match status" value="1"/>
</dbReference>
<keyword evidence="8 12" id="KW-0539">Nucleus</keyword>
<keyword evidence="7 12" id="KW-0904">Protein phosphatase</keyword>
<dbReference type="EC" id="3.1.3.16" evidence="12"/>
<evidence type="ECO:0000313" key="15">
    <source>
        <dbReference type="EMBL" id="ODV87996.1"/>
    </source>
</evidence>
<evidence type="ECO:0000259" key="14">
    <source>
        <dbReference type="PROSITE" id="PS51479"/>
    </source>
</evidence>
<gene>
    <name evidence="15" type="ORF">CANARDRAFT_26165</name>
</gene>
<dbReference type="PANTHER" id="PTHR14732:SF0">
    <property type="entry name" value="RNA POLYMERASE II SUBUNIT B1 CTD PHOSPHATASE RPAP2-RELATED"/>
    <property type="match status" value="1"/>
</dbReference>
<dbReference type="InterPro" id="IPR038534">
    <property type="entry name" value="Rtr1/RPAP2_sf"/>
</dbReference>
<reference evidence="16" key="1">
    <citation type="submission" date="2016-04" db="EMBL/GenBank/DDBJ databases">
        <title>Comparative genomics of biotechnologically important yeasts.</title>
        <authorList>
            <consortium name="DOE Joint Genome Institute"/>
            <person name="Riley R."/>
            <person name="Haridas S."/>
            <person name="Wolfe K.H."/>
            <person name="Lopes M.R."/>
            <person name="Hittinger C.T."/>
            <person name="Goker M."/>
            <person name="Salamov A."/>
            <person name="Wisecaver J."/>
            <person name="Long T.M."/>
            <person name="Aerts A.L."/>
            <person name="Barry K."/>
            <person name="Choi C."/>
            <person name="Clum A."/>
            <person name="Coughlan A.Y."/>
            <person name="Deshpande S."/>
            <person name="Douglass A.P."/>
            <person name="Hanson S.J."/>
            <person name="Klenk H.-P."/>
            <person name="Labutti K."/>
            <person name="Lapidus A."/>
            <person name="Lindquist E."/>
            <person name="Lipzen A."/>
            <person name="Meier-Kolthoff J.P."/>
            <person name="Ohm R.A."/>
            <person name="Otillar R.P."/>
            <person name="Pangilinan J."/>
            <person name="Peng Y."/>
            <person name="Rokas A."/>
            <person name="Rosa C.A."/>
            <person name="Scheuner C."/>
            <person name="Sibirny A.A."/>
            <person name="Slot J.C."/>
            <person name="Stielow J.B."/>
            <person name="Sun H."/>
            <person name="Kurtzman C.P."/>
            <person name="Blackwell M."/>
            <person name="Grigoriev I.V."/>
            <person name="Jeffries T.W."/>
        </authorList>
    </citation>
    <scope>NUCLEOTIDE SEQUENCE [LARGE SCALE GENOMIC DNA]</scope>
    <source>
        <strain evidence="16">NRRL YB-2248</strain>
    </source>
</reference>
<evidence type="ECO:0000256" key="5">
    <source>
        <dbReference type="ARBA" id="ARBA00022801"/>
    </source>
</evidence>
<comment type="similarity">
    <text evidence="2 11 12">Belongs to the RPAP2 family.</text>
</comment>
<dbReference type="GO" id="GO:0043175">
    <property type="term" value="F:RNA polymerase core enzyme binding"/>
    <property type="evidence" value="ECO:0007669"/>
    <property type="project" value="UniProtKB-UniRule"/>
</dbReference>
<evidence type="ECO:0000256" key="12">
    <source>
        <dbReference type="RuleBase" id="RU367080"/>
    </source>
</evidence>
<sequence>MITQTTSMQQQQQQQQQQPAPLSRSSKSFSVSSSSSSTSPDETTILTEDSITMYDLLPILEPYQLKSTLNPKEASMVTYHLIEKLMEHNCDKQTLKIIARYFSSQKYAELVTERIINHYCGYPLCDYYNPSKIKEVQLNAVVSKLKLPKSYNSRFCCKRHYQCSEFYKRQLSPEALFARNQLNLPFDHPKAPESSIILLDDVLVGSENKVQVNGIIDLLREMKVDDPQLETDELIDKFTSIKIVEKEGFHDSSDVYEVNVL</sequence>
<keyword evidence="3 12" id="KW-0479">Metal-binding</keyword>
<keyword evidence="5 12" id="KW-0378">Hydrolase</keyword>
<evidence type="ECO:0000256" key="4">
    <source>
        <dbReference type="ARBA" id="ARBA00022771"/>
    </source>
</evidence>
<organism evidence="15 16">
    <name type="scientific">[Candida] arabinofermentans NRRL YB-2248</name>
    <dbReference type="NCBI Taxonomy" id="983967"/>
    <lineage>
        <taxon>Eukaryota</taxon>
        <taxon>Fungi</taxon>
        <taxon>Dikarya</taxon>
        <taxon>Ascomycota</taxon>
        <taxon>Saccharomycotina</taxon>
        <taxon>Pichiomycetes</taxon>
        <taxon>Pichiales</taxon>
        <taxon>Pichiaceae</taxon>
        <taxon>Ogataea</taxon>
        <taxon>Ogataea/Candida clade</taxon>
    </lineage>
</organism>
<feature type="region of interest" description="Disordered" evidence="13">
    <location>
        <begin position="1"/>
        <end position="44"/>
    </location>
</feature>
<evidence type="ECO:0000256" key="3">
    <source>
        <dbReference type="ARBA" id="ARBA00022723"/>
    </source>
</evidence>
<keyword evidence="16" id="KW-1185">Reference proteome</keyword>